<dbReference type="RefSeq" id="WP_168370965.1">
    <property type="nucleotide sequence ID" value="NZ_CP051181.1"/>
</dbReference>
<dbReference type="STRING" id="53501.SAMN04488043_11463"/>
<protein>
    <recommendedName>
        <fullName evidence="1">Hedgehog/Intein (Hint) domain-containing protein</fullName>
    </recommendedName>
</protein>
<name>A0A0P1FBY1_THAGE</name>
<dbReference type="SUPFAM" id="SSF51294">
    <property type="entry name" value="Hedgehog/intein (Hint) domain"/>
    <property type="match status" value="1"/>
</dbReference>
<evidence type="ECO:0000259" key="1">
    <source>
        <dbReference type="Pfam" id="PF13403"/>
    </source>
</evidence>
<evidence type="ECO:0000313" key="3">
    <source>
        <dbReference type="Proteomes" id="UP000051587"/>
    </source>
</evidence>
<dbReference type="Pfam" id="PF13403">
    <property type="entry name" value="Hint_2"/>
    <property type="match status" value="1"/>
</dbReference>
<keyword evidence="3" id="KW-1185">Reference proteome</keyword>
<organism evidence="2 3">
    <name type="scientific">Thalassovita gelatinovora</name>
    <name type="common">Thalassobius gelatinovorus</name>
    <dbReference type="NCBI Taxonomy" id="53501"/>
    <lineage>
        <taxon>Bacteria</taxon>
        <taxon>Pseudomonadati</taxon>
        <taxon>Pseudomonadota</taxon>
        <taxon>Alphaproteobacteria</taxon>
        <taxon>Rhodobacterales</taxon>
        <taxon>Roseobacteraceae</taxon>
        <taxon>Thalassovita</taxon>
    </lineage>
</organism>
<evidence type="ECO:0000313" key="2">
    <source>
        <dbReference type="EMBL" id="CUH65669.1"/>
    </source>
</evidence>
<accession>A0A0P1FBY1</accession>
<dbReference type="Proteomes" id="UP000051587">
    <property type="component" value="Unassembled WGS sequence"/>
</dbReference>
<proteinExistence type="predicted"/>
<dbReference type="AlphaFoldDB" id="A0A0P1FBY1"/>
<dbReference type="InterPro" id="IPR036844">
    <property type="entry name" value="Hint_dom_sf"/>
</dbReference>
<sequence>MPTLSAIGVNDINLTGPDPFLSGIGRNTSSFNATTFTVNTDAWVDLTLYDRDRYFEDQENRQQLTGHTEFAGQTWSRGTVVTNEYSYIVHPVGSTDPDDEITLYVLDFDGQITGVAADSRLVPGTTYEIIPGGSDYPTVPYSDLAVCFASGTQILTARGYVPVQHLVEGDMVETLDDGPQPLAWIGTQDRRGIMALAPVRVGKGILGNSRPLLLSQQHRVLIRPGQGIILSQREETLVPIKSMVGQRGVTLAPCAWIKYYHLLFDKHQVLWANGALAESLLPGPMAIRALDAKDRRRLFRTFPDLKLTSDWTPARTLLRPAQWRRFTRKQQEILSQAAL</sequence>
<dbReference type="InterPro" id="IPR028992">
    <property type="entry name" value="Hedgehog/Intein_dom"/>
</dbReference>
<reference evidence="2 3" key="1">
    <citation type="submission" date="2015-09" db="EMBL/GenBank/DDBJ databases">
        <authorList>
            <consortium name="Swine Surveillance"/>
        </authorList>
    </citation>
    <scope>NUCLEOTIDE SEQUENCE [LARGE SCALE GENOMIC DNA]</scope>
    <source>
        <strain evidence="2 3">CECT 4357</strain>
    </source>
</reference>
<dbReference type="EMBL" id="CYSA01000018">
    <property type="protein sequence ID" value="CUH65669.1"/>
    <property type="molecule type" value="Genomic_DNA"/>
</dbReference>
<gene>
    <name evidence="2" type="ORF">TG4357_01990</name>
</gene>
<feature type="domain" description="Hedgehog/Intein (Hint)" evidence="1">
    <location>
        <begin position="146"/>
        <end position="283"/>
    </location>
</feature>